<dbReference type="GO" id="GO:0004659">
    <property type="term" value="F:prenyltransferase activity"/>
    <property type="evidence" value="ECO:0007669"/>
    <property type="project" value="InterPro"/>
</dbReference>
<evidence type="ECO:0000256" key="4">
    <source>
        <dbReference type="ARBA" id="ARBA00022723"/>
    </source>
</evidence>
<accession>A0A2Y9A3X9</accession>
<dbReference type="CDD" id="cd00685">
    <property type="entry name" value="Trans_IPPS_HT"/>
    <property type="match status" value="1"/>
</dbReference>
<evidence type="ECO:0000313" key="8">
    <source>
        <dbReference type="Proteomes" id="UP000250222"/>
    </source>
</evidence>
<keyword evidence="5" id="KW-0460">Magnesium</keyword>
<name>A0A2Y9A3X9_9MICO</name>
<dbReference type="Pfam" id="PF00348">
    <property type="entry name" value="polyprenyl_synt"/>
    <property type="match status" value="1"/>
</dbReference>
<proteinExistence type="inferred from homology"/>
<sequence>MSAPPRETVDTAPVDAALAGFFADGTRHLVGAEHTQLWAALRDASAGGKRLRPMLFHSVYLALGGRQTDVAARVGASLELLHTALVVHDDVIDGDTVRRGRPNVVGTFAADARERGHDAERATHYGQSAAILAGDLALAGAVRGIALCGAPPDTVERMLDLLDRALHLSAAGELTDVRLSLDGEADIPAVISMEHQKTAVYSFELPLQLAAVLGGADAEHESALTRFARLLGIGYQLRDDLDGMFGEESATGKSTVSDLREGKCTPLIAFARTTPAWAHIHPYLVSGVIDDADAARVRTLLEECGARAYVEGLAADLDREAREAVAHLPEARLLDEWARTVSRGARAA</sequence>
<keyword evidence="3 6" id="KW-0808">Transferase</keyword>
<dbReference type="RefSeq" id="WP_110851468.1">
    <property type="nucleotide sequence ID" value="NZ_QKLZ01000002.1"/>
</dbReference>
<reference evidence="7 8" key="1">
    <citation type="submission" date="2016-10" db="EMBL/GenBank/DDBJ databases">
        <authorList>
            <person name="Cai Z."/>
        </authorList>
    </citation>
    <scope>NUCLEOTIDE SEQUENCE [LARGE SCALE GENOMIC DNA]</scope>
    <source>
        <strain evidence="7 8">CGMCC 1.10826</strain>
    </source>
</reference>
<dbReference type="PROSITE" id="PS00723">
    <property type="entry name" value="POLYPRENYL_SYNTHASE_1"/>
    <property type="match status" value="1"/>
</dbReference>
<evidence type="ECO:0000256" key="2">
    <source>
        <dbReference type="ARBA" id="ARBA00006706"/>
    </source>
</evidence>
<keyword evidence="4" id="KW-0479">Metal-binding</keyword>
<dbReference type="SFLD" id="SFLDS00005">
    <property type="entry name" value="Isoprenoid_Synthase_Type_I"/>
    <property type="match status" value="1"/>
</dbReference>
<evidence type="ECO:0000256" key="1">
    <source>
        <dbReference type="ARBA" id="ARBA00001946"/>
    </source>
</evidence>
<dbReference type="PROSITE" id="PS00444">
    <property type="entry name" value="POLYPRENYL_SYNTHASE_2"/>
    <property type="match status" value="1"/>
</dbReference>
<protein>
    <submittedName>
        <fullName evidence="7">Geranylgeranyl diphosphate synthase, type II</fullName>
    </submittedName>
</protein>
<evidence type="ECO:0000256" key="6">
    <source>
        <dbReference type="RuleBase" id="RU004466"/>
    </source>
</evidence>
<evidence type="ECO:0000313" key="7">
    <source>
        <dbReference type="EMBL" id="SSA39211.1"/>
    </source>
</evidence>
<comment type="similarity">
    <text evidence="2 6">Belongs to the FPP/GGPP synthase family.</text>
</comment>
<dbReference type="GO" id="GO:0008299">
    <property type="term" value="P:isoprenoid biosynthetic process"/>
    <property type="evidence" value="ECO:0007669"/>
    <property type="project" value="InterPro"/>
</dbReference>
<dbReference type="InterPro" id="IPR008949">
    <property type="entry name" value="Isoprenoid_synthase_dom_sf"/>
</dbReference>
<dbReference type="InterPro" id="IPR000092">
    <property type="entry name" value="Polyprenyl_synt"/>
</dbReference>
<dbReference type="PANTHER" id="PTHR12001">
    <property type="entry name" value="GERANYLGERANYL PYROPHOSPHATE SYNTHASE"/>
    <property type="match status" value="1"/>
</dbReference>
<dbReference type="GO" id="GO:0046872">
    <property type="term" value="F:metal ion binding"/>
    <property type="evidence" value="ECO:0007669"/>
    <property type="project" value="UniProtKB-KW"/>
</dbReference>
<keyword evidence="8" id="KW-1185">Reference proteome</keyword>
<dbReference type="AlphaFoldDB" id="A0A2Y9A3X9"/>
<evidence type="ECO:0000256" key="5">
    <source>
        <dbReference type="ARBA" id="ARBA00022842"/>
    </source>
</evidence>
<dbReference type="InterPro" id="IPR033749">
    <property type="entry name" value="Polyprenyl_synt_CS"/>
</dbReference>
<comment type="cofactor">
    <cofactor evidence="1">
        <name>Mg(2+)</name>
        <dbReference type="ChEBI" id="CHEBI:18420"/>
    </cofactor>
</comment>
<evidence type="ECO:0000256" key="3">
    <source>
        <dbReference type="ARBA" id="ARBA00022679"/>
    </source>
</evidence>
<dbReference type="Proteomes" id="UP000250222">
    <property type="component" value="Unassembled WGS sequence"/>
</dbReference>
<dbReference type="OrthoDB" id="4497239at2"/>
<gene>
    <name evidence="7" type="ORF">SAMN05216184_102131</name>
</gene>
<organism evidence="7 8">
    <name type="scientific">Georgenia satyanarayanai</name>
    <dbReference type="NCBI Taxonomy" id="860221"/>
    <lineage>
        <taxon>Bacteria</taxon>
        <taxon>Bacillati</taxon>
        <taxon>Actinomycetota</taxon>
        <taxon>Actinomycetes</taxon>
        <taxon>Micrococcales</taxon>
        <taxon>Bogoriellaceae</taxon>
        <taxon>Georgenia</taxon>
    </lineage>
</organism>
<dbReference type="PANTHER" id="PTHR12001:SF85">
    <property type="entry name" value="SHORT CHAIN ISOPRENYL DIPHOSPHATE SYNTHASE"/>
    <property type="match status" value="1"/>
</dbReference>
<dbReference type="SUPFAM" id="SSF48576">
    <property type="entry name" value="Terpenoid synthases"/>
    <property type="match status" value="1"/>
</dbReference>
<dbReference type="Gene3D" id="1.10.600.10">
    <property type="entry name" value="Farnesyl Diphosphate Synthase"/>
    <property type="match status" value="1"/>
</dbReference>
<dbReference type="EMBL" id="UETB01000002">
    <property type="protein sequence ID" value="SSA39211.1"/>
    <property type="molecule type" value="Genomic_DNA"/>
</dbReference>